<dbReference type="InterPro" id="IPR051411">
    <property type="entry name" value="Polyketide_trans_af380"/>
</dbReference>
<sequence>MEELRERAVEFTSEGATLRGFLITAASASGSRPCVVLGHGTSATVQMVAIEYARAFARAGLAALIYDHRNLGFSDGEPRGEINPWVQCRGFVDALTFAEVQPEVDASRLALWGDSFAGGEVLLVAACDPRPKAVIAQTPSLGATVPEVEPSEEALRLTRETLLGGDVSGGLAHTTGPLPVVSFDPASVPSLLLPIQAFRWFIDWGGRPGSGWVNRVTRIAPPTPIPFLPFICAPFMKARTMFMVAPDDEMVGANPKVSRQAFDLVVAEKVWYEIRGGHFGLIYYPSERFDEACGVQVEFLRDTLLI</sequence>
<dbReference type="PANTHER" id="PTHR47751">
    <property type="entry name" value="SUPERFAMILY HYDROLASE, PUTATIVE (AFU_ORTHOLOGUE AFUA_2G16580)-RELATED"/>
    <property type="match status" value="1"/>
</dbReference>
<dbReference type="SUPFAM" id="SSF53474">
    <property type="entry name" value="alpha/beta-Hydrolases"/>
    <property type="match status" value="1"/>
</dbReference>
<comment type="caution">
    <text evidence="1">The sequence shown here is derived from an EMBL/GenBank/DDBJ whole genome shotgun (WGS) entry which is preliminary data.</text>
</comment>
<dbReference type="InterPro" id="IPR029058">
    <property type="entry name" value="AB_hydrolase_fold"/>
</dbReference>
<dbReference type="Gene3D" id="3.40.50.1820">
    <property type="entry name" value="alpha/beta hydrolase"/>
    <property type="match status" value="1"/>
</dbReference>
<protein>
    <recommendedName>
        <fullName evidence="3">Alpha/beta hydrolase</fullName>
    </recommendedName>
</protein>
<evidence type="ECO:0000313" key="1">
    <source>
        <dbReference type="EMBL" id="TFY98711.1"/>
    </source>
</evidence>
<evidence type="ECO:0008006" key="3">
    <source>
        <dbReference type="Google" id="ProtNLM"/>
    </source>
</evidence>
<dbReference type="PANTHER" id="PTHR47751:SF2">
    <property type="entry name" value="DLTD N-TERMINAL DOMAIN PROTEIN (AFU_ORTHOLOGUE AFUA_8G00380)-RELATED"/>
    <property type="match status" value="1"/>
</dbReference>
<dbReference type="EMBL" id="SMLL01000005">
    <property type="protein sequence ID" value="TFY98711.1"/>
    <property type="molecule type" value="Genomic_DNA"/>
</dbReference>
<dbReference type="AlphaFoldDB" id="A0A4Z0BIY1"/>
<accession>A0A4Z0BIY1</accession>
<reference evidence="1 2" key="1">
    <citation type="submission" date="2019-03" db="EMBL/GenBank/DDBJ databases">
        <title>Ramlibacter rhizophilus CCTCC AB2015357, whole genome shotgun sequence.</title>
        <authorList>
            <person name="Zhang X."/>
            <person name="Feng G."/>
            <person name="Zhu H."/>
        </authorList>
    </citation>
    <scope>NUCLEOTIDE SEQUENCE [LARGE SCALE GENOMIC DNA]</scope>
    <source>
        <strain evidence="1 2">CCTCC AB2015357</strain>
    </source>
</reference>
<dbReference type="Proteomes" id="UP000297564">
    <property type="component" value="Unassembled WGS sequence"/>
</dbReference>
<dbReference type="RefSeq" id="WP_135285862.1">
    <property type="nucleotide sequence ID" value="NZ_SMLL01000005.1"/>
</dbReference>
<evidence type="ECO:0000313" key="2">
    <source>
        <dbReference type="Proteomes" id="UP000297564"/>
    </source>
</evidence>
<gene>
    <name evidence="1" type="ORF">EZ242_14430</name>
</gene>
<keyword evidence="2" id="KW-1185">Reference proteome</keyword>
<name>A0A4Z0BIY1_9BURK</name>
<organism evidence="1 2">
    <name type="scientific">Ramlibacter rhizophilus</name>
    <dbReference type="NCBI Taxonomy" id="1781167"/>
    <lineage>
        <taxon>Bacteria</taxon>
        <taxon>Pseudomonadati</taxon>
        <taxon>Pseudomonadota</taxon>
        <taxon>Betaproteobacteria</taxon>
        <taxon>Burkholderiales</taxon>
        <taxon>Comamonadaceae</taxon>
        <taxon>Ramlibacter</taxon>
    </lineage>
</organism>
<proteinExistence type="predicted"/>
<dbReference type="OrthoDB" id="9805123at2"/>